<dbReference type="InterPro" id="IPR001228">
    <property type="entry name" value="IspD"/>
</dbReference>
<dbReference type="SUPFAM" id="SSF53448">
    <property type="entry name" value="Nucleotide-diphospho-sugar transferases"/>
    <property type="match status" value="1"/>
</dbReference>
<gene>
    <name evidence="7 8" type="primary">ispD</name>
    <name evidence="8" type="ORF">ACFQE5_05870</name>
</gene>
<dbReference type="RefSeq" id="WP_379583628.1">
    <property type="nucleotide sequence ID" value="NZ_JBHSQW010000011.1"/>
</dbReference>
<protein>
    <recommendedName>
        <fullName evidence="7">2-C-methyl-D-erythritol 4-phosphate cytidylyltransferase</fullName>
        <ecNumber evidence="7">2.7.7.60</ecNumber>
    </recommendedName>
    <alternativeName>
        <fullName evidence="7">4-diphosphocytidyl-2C-methyl-D-erythritol synthase</fullName>
    </alternativeName>
    <alternativeName>
        <fullName evidence="7">MEP cytidylyltransferase</fullName>
        <shortName evidence="7">MCT</shortName>
    </alternativeName>
</protein>
<feature type="site" description="Positions MEP for the nucleophilic attack" evidence="7">
    <location>
        <position position="208"/>
    </location>
</feature>
<evidence type="ECO:0000256" key="2">
    <source>
        <dbReference type="ARBA" id="ARBA00004787"/>
    </source>
</evidence>
<organism evidence="8 9">
    <name type="scientific">Pseudonocardia hispaniensis</name>
    <dbReference type="NCBI Taxonomy" id="904933"/>
    <lineage>
        <taxon>Bacteria</taxon>
        <taxon>Bacillati</taxon>
        <taxon>Actinomycetota</taxon>
        <taxon>Actinomycetes</taxon>
        <taxon>Pseudonocardiales</taxon>
        <taxon>Pseudonocardiaceae</taxon>
        <taxon>Pseudonocardia</taxon>
    </lineage>
</organism>
<name>A0ABW1IZ77_9PSEU</name>
<comment type="catalytic activity">
    <reaction evidence="1 7">
        <text>2-C-methyl-D-erythritol 4-phosphate + CTP + H(+) = 4-CDP-2-C-methyl-D-erythritol + diphosphate</text>
        <dbReference type="Rhea" id="RHEA:13429"/>
        <dbReference type="ChEBI" id="CHEBI:15378"/>
        <dbReference type="ChEBI" id="CHEBI:33019"/>
        <dbReference type="ChEBI" id="CHEBI:37563"/>
        <dbReference type="ChEBI" id="CHEBI:57823"/>
        <dbReference type="ChEBI" id="CHEBI:58262"/>
        <dbReference type="EC" id="2.7.7.60"/>
    </reaction>
</comment>
<dbReference type="Gene3D" id="3.90.550.10">
    <property type="entry name" value="Spore Coat Polysaccharide Biosynthesis Protein SpsA, Chain A"/>
    <property type="match status" value="1"/>
</dbReference>
<evidence type="ECO:0000313" key="9">
    <source>
        <dbReference type="Proteomes" id="UP001596302"/>
    </source>
</evidence>
<evidence type="ECO:0000256" key="4">
    <source>
        <dbReference type="ARBA" id="ARBA00022679"/>
    </source>
</evidence>
<comment type="caution">
    <text evidence="8">The sequence shown here is derived from an EMBL/GenBank/DDBJ whole genome shotgun (WGS) entry which is preliminary data.</text>
</comment>
<sequence>MSVIAVVPAAGSGQRLGAGVPKAFVPIDGVPILVHAVTGLLASGVVDRVLVAVPAGQVEAARTLLDGRPVGVLAGGADRTESVRCALDTLDDLSAGIVVVHDAARPFAPPGLTAAVVDAVRSGHPAVVPALPLADTVKQVDGDGRVQVTVDRSTLRTIQTPQGFDLALLRRAHRIAASTGSAATDDAGLVEALGEPVHTVPGHPAAFKITTAWDRELAELLVAKGVR</sequence>
<feature type="site" description="Transition state stabilizer" evidence="7">
    <location>
        <position position="22"/>
    </location>
</feature>
<dbReference type="PROSITE" id="PS01295">
    <property type="entry name" value="ISPD"/>
    <property type="match status" value="1"/>
</dbReference>
<feature type="site" description="Positions MEP for the nucleophilic attack" evidence="7">
    <location>
        <position position="152"/>
    </location>
</feature>
<keyword evidence="4 7" id="KW-0808">Transferase</keyword>
<accession>A0ABW1IZ77</accession>
<evidence type="ECO:0000256" key="3">
    <source>
        <dbReference type="ARBA" id="ARBA00009789"/>
    </source>
</evidence>
<dbReference type="HAMAP" id="MF_00108">
    <property type="entry name" value="IspD"/>
    <property type="match status" value="1"/>
</dbReference>
<dbReference type="Proteomes" id="UP001596302">
    <property type="component" value="Unassembled WGS sequence"/>
</dbReference>
<comment type="similarity">
    <text evidence="3 7">Belongs to the IspD/TarI cytidylyltransferase family. IspD subfamily.</text>
</comment>
<dbReference type="NCBIfam" id="TIGR00453">
    <property type="entry name" value="ispD"/>
    <property type="match status" value="1"/>
</dbReference>
<feature type="site" description="Transition state stabilizer" evidence="7">
    <location>
        <position position="15"/>
    </location>
</feature>
<comment type="pathway">
    <text evidence="2 7">Isoprenoid biosynthesis; isopentenyl diphosphate biosynthesis via DXP pathway; isopentenyl diphosphate from 1-deoxy-D-xylulose 5-phosphate: step 2/6.</text>
</comment>
<dbReference type="InterPro" id="IPR034683">
    <property type="entry name" value="IspD/TarI"/>
</dbReference>
<reference evidence="9" key="1">
    <citation type="journal article" date="2019" name="Int. J. Syst. Evol. Microbiol.">
        <title>The Global Catalogue of Microorganisms (GCM) 10K type strain sequencing project: providing services to taxonomists for standard genome sequencing and annotation.</title>
        <authorList>
            <consortium name="The Broad Institute Genomics Platform"/>
            <consortium name="The Broad Institute Genome Sequencing Center for Infectious Disease"/>
            <person name="Wu L."/>
            <person name="Ma J."/>
        </authorList>
    </citation>
    <scope>NUCLEOTIDE SEQUENCE [LARGE SCALE GENOMIC DNA]</scope>
    <source>
        <strain evidence="9">CCM 8391</strain>
    </source>
</reference>
<dbReference type="GO" id="GO:0050518">
    <property type="term" value="F:2-C-methyl-D-erythritol 4-phosphate cytidylyltransferase activity"/>
    <property type="evidence" value="ECO:0007669"/>
    <property type="project" value="UniProtKB-EC"/>
</dbReference>
<evidence type="ECO:0000313" key="8">
    <source>
        <dbReference type="EMBL" id="MFC5993741.1"/>
    </source>
</evidence>
<comment type="function">
    <text evidence="7">Catalyzes the formation of 4-diphosphocytidyl-2-C-methyl-D-erythritol from CTP and 2-C-methyl-D-erythritol 4-phosphate (MEP).</text>
</comment>
<evidence type="ECO:0000256" key="6">
    <source>
        <dbReference type="ARBA" id="ARBA00023229"/>
    </source>
</evidence>
<dbReference type="InterPro" id="IPR050088">
    <property type="entry name" value="IspD/TarI_cytidylyltransf_bact"/>
</dbReference>
<dbReference type="EC" id="2.7.7.60" evidence="7"/>
<evidence type="ECO:0000256" key="7">
    <source>
        <dbReference type="HAMAP-Rule" id="MF_00108"/>
    </source>
</evidence>
<dbReference type="CDD" id="cd02516">
    <property type="entry name" value="CDP-ME_synthetase"/>
    <property type="match status" value="1"/>
</dbReference>
<keyword evidence="5 7" id="KW-0548">Nucleotidyltransferase</keyword>
<dbReference type="PANTHER" id="PTHR32125:SF4">
    <property type="entry name" value="2-C-METHYL-D-ERYTHRITOL 4-PHOSPHATE CYTIDYLYLTRANSFERASE, CHLOROPLASTIC"/>
    <property type="match status" value="1"/>
</dbReference>
<keyword evidence="6 7" id="KW-0414">Isoprene biosynthesis</keyword>
<proteinExistence type="inferred from homology"/>
<keyword evidence="9" id="KW-1185">Reference proteome</keyword>
<dbReference type="InterPro" id="IPR018294">
    <property type="entry name" value="ISPD_synthase_CS"/>
</dbReference>
<evidence type="ECO:0000256" key="5">
    <source>
        <dbReference type="ARBA" id="ARBA00022695"/>
    </source>
</evidence>
<dbReference type="EMBL" id="JBHSQW010000011">
    <property type="protein sequence ID" value="MFC5993741.1"/>
    <property type="molecule type" value="Genomic_DNA"/>
</dbReference>
<dbReference type="PANTHER" id="PTHR32125">
    <property type="entry name" value="2-C-METHYL-D-ERYTHRITOL 4-PHOSPHATE CYTIDYLYLTRANSFERASE, CHLOROPLASTIC"/>
    <property type="match status" value="1"/>
</dbReference>
<dbReference type="Pfam" id="PF01128">
    <property type="entry name" value="IspD"/>
    <property type="match status" value="1"/>
</dbReference>
<dbReference type="InterPro" id="IPR029044">
    <property type="entry name" value="Nucleotide-diphossugar_trans"/>
</dbReference>
<evidence type="ECO:0000256" key="1">
    <source>
        <dbReference type="ARBA" id="ARBA00001282"/>
    </source>
</evidence>